<keyword evidence="2" id="KW-1185">Reference proteome</keyword>
<sequence>MLDTNEFILLKALYDEDLSNAVLDKDIIRIDVILNSEKYEYEMKNGFVDYKPINIEYVHQQHTAEIKDPKLIDLLL</sequence>
<dbReference type="AlphaFoldDB" id="A0A5J5GI04"/>
<dbReference type="RefSeq" id="WP_150456633.1">
    <property type="nucleotide sequence ID" value="NZ_VYKK01000004.1"/>
</dbReference>
<name>A0A5J5GI04_9BACL</name>
<evidence type="ECO:0000313" key="2">
    <source>
        <dbReference type="Proteomes" id="UP000367750"/>
    </source>
</evidence>
<dbReference type="Proteomes" id="UP000367750">
    <property type="component" value="Unassembled WGS sequence"/>
</dbReference>
<evidence type="ECO:0000313" key="1">
    <source>
        <dbReference type="EMBL" id="KAA9007343.1"/>
    </source>
</evidence>
<comment type="caution">
    <text evidence="1">The sequence shown here is derived from an EMBL/GenBank/DDBJ whole genome shotgun (WGS) entry which is preliminary data.</text>
</comment>
<dbReference type="EMBL" id="VYKK01000004">
    <property type="protein sequence ID" value="KAA9007343.1"/>
    <property type="molecule type" value="Genomic_DNA"/>
</dbReference>
<dbReference type="OrthoDB" id="2672535at2"/>
<proteinExistence type="predicted"/>
<accession>A0A5J5GI04</accession>
<gene>
    <name evidence="1" type="ORF">F4V43_02330</name>
</gene>
<protein>
    <submittedName>
        <fullName evidence="1">Uncharacterized protein</fullName>
    </submittedName>
</protein>
<organism evidence="1 2">
    <name type="scientific">Paenibacillus spiritus</name>
    <dbReference type="NCBI Taxonomy" id="2496557"/>
    <lineage>
        <taxon>Bacteria</taxon>
        <taxon>Bacillati</taxon>
        <taxon>Bacillota</taxon>
        <taxon>Bacilli</taxon>
        <taxon>Bacillales</taxon>
        <taxon>Paenibacillaceae</taxon>
        <taxon>Paenibacillus</taxon>
    </lineage>
</organism>
<reference evidence="1 2" key="1">
    <citation type="submission" date="2019-09" db="EMBL/GenBank/DDBJ databases">
        <title>Bacillus ochoae sp. nov., Paenibacillus whitsoniae sp. nov., Paenibacillus spiritus sp. nov. Isolated from the Mars Exploration Rover during spacecraft assembly.</title>
        <authorList>
            <person name="Seuylemezian A."/>
            <person name="Vaishampayan P."/>
        </authorList>
    </citation>
    <scope>NUCLEOTIDE SEQUENCE [LARGE SCALE GENOMIC DNA]</scope>
    <source>
        <strain evidence="1 2">MER_111</strain>
    </source>
</reference>